<accession>A0A2S9SQZ3</accession>
<evidence type="ECO:0000313" key="7">
    <source>
        <dbReference type="Proteomes" id="UP000239065"/>
    </source>
</evidence>
<dbReference type="CDD" id="cd08514">
    <property type="entry name" value="PBP2_AppA_like"/>
    <property type="match status" value="1"/>
</dbReference>
<dbReference type="Proteomes" id="UP000239065">
    <property type="component" value="Unassembled WGS sequence"/>
</dbReference>
<dbReference type="InterPro" id="IPR030678">
    <property type="entry name" value="Peptide/Ni-bd"/>
</dbReference>
<sequence>MKFLITSLIFCAIFVNMQASTLNLSMSSSPSRLNPILANDSASGEISDWLFNGLFKYDKDGNITTEIASSYTFETPTKLIVKLKDNVLWHDKEKLSSKDVVFTYEQIISPTVFNSIKSNFSEVASVKALDDLTLEIIYKKPYFKALEIWMVGLLPYHILKDEKNLMTSSFNKNPIGTGSYKLKEFKTGQDIELIANDDFFEGRPKIDRILYKFLPDPNTSFLYLKQNKLDIGSLTAMQVSRQLDSSFKNNFEILNRPSFGFTYLGFNLENPKFKDIKVRQALSLAINRQELVDILFFGYGEVCNGPFMPNSFAYNDDVKPITQDLLKAKALLKEAGYDEKNPLVFEVVTNTGNDIRVNTAQILQYQLSKIGVQMKIRVMEWQAFLNTVVHPRKFETVLLGWSLALMPDAYPLWHSSSSKLGGFNLVNYKNEKVDELIEKGSGTINKDELGVIYKEIFKIVATDLPYLFLYIPDSITVINKKIENIDPAFIGIMHNQKDWEIKE</sequence>
<dbReference type="PANTHER" id="PTHR30290:SF9">
    <property type="entry name" value="OLIGOPEPTIDE-BINDING PROTEIN APPA"/>
    <property type="match status" value="1"/>
</dbReference>
<dbReference type="InterPro" id="IPR000914">
    <property type="entry name" value="SBP_5_dom"/>
</dbReference>
<dbReference type="Gene3D" id="3.10.105.10">
    <property type="entry name" value="Dipeptide-binding Protein, Domain 3"/>
    <property type="match status" value="1"/>
</dbReference>
<organism evidence="6 7">
    <name type="scientific">Aliarcobacter cryaerophilus</name>
    <dbReference type="NCBI Taxonomy" id="28198"/>
    <lineage>
        <taxon>Bacteria</taxon>
        <taxon>Pseudomonadati</taxon>
        <taxon>Campylobacterota</taxon>
        <taxon>Epsilonproteobacteria</taxon>
        <taxon>Campylobacterales</taxon>
        <taxon>Arcobacteraceae</taxon>
        <taxon>Aliarcobacter</taxon>
    </lineage>
</organism>
<dbReference type="Gene3D" id="3.40.190.10">
    <property type="entry name" value="Periplasmic binding protein-like II"/>
    <property type="match status" value="1"/>
</dbReference>
<feature type="domain" description="Solute-binding protein family 5" evidence="5">
    <location>
        <begin position="64"/>
        <end position="418"/>
    </location>
</feature>
<dbReference type="Gene3D" id="3.90.76.10">
    <property type="entry name" value="Dipeptide-binding Protein, Domain 1"/>
    <property type="match status" value="1"/>
</dbReference>
<comment type="similarity">
    <text evidence="1">Belongs to the bacterial solute-binding protein 5 family.</text>
</comment>
<evidence type="ECO:0000313" key="6">
    <source>
        <dbReference type="EMBL" id="PRM88992.1"/>
    </source>
</evidence>
<dbReference type="InterPro" id="IPR039424">
    <property type="entry name" value="SBP_5"/>
</dbReference>
<evidence type="ECO:0000256" key="3">
    <source>
        <dbReference type="ARBA" id="ARBA00022729"/>
    </source>
</evidence>
<dbReference type="EMBL" id="NXGJ01000001">
    <property type="protein sequence ID" value="PRM88992.1"/>
    <property type="molecule type" value="Genomic_DNA"/>
</dbReference>
<keyword evidence="3 4" id="KW-0732">Signal</keyword>
<dbReference type="AlphaFoldDB" id="A0A2S9SQZ3"/>
<dbReference type="SUPFAM" id="SSF53850">
    <property type="entry name" value="Periplasmic binding protein-like II"/>
    <property type="match status" value="1"/>
</dbReference>
<feature type="signal peptide" evidence="4">
    <location>
        <begin position="1"/>
        <end position="19"/>
    </location>
</feature>
<reference evidence="6 7" key="1">
    <citation type="submission" date="2017-09" db="EMBL/GenBank/DDBJ databases">
        <title>Reassesment of A. cryaerophilus.</title>
        <authorList>
            <person name="Perez-Cataluna A."/>
            <person name="Collado L."/>
            <person name="Salgado O."/>
            <person name="Lefinanco V."/>
            <person name="Figueras M.J."/>
        </authorList>
    </citation>
    <scope>NUCLEOTIDE SEQUENCE [LARGE SCALE GENOMIC DNA]</scope>
    <source>
        <strain evidence="6 7">LMG 9861</strain>
    </source>
</reference>
<name>A0A2S9SQZ3_9BACT</name>
<comment type="caution">
    <text evidence="6">The sequence shown here is derived from an EMBL/GenBank/DDBJ whole genome shotgun (WGS) entry which is preliminary data.</text>
</comment>
<dbReference type="GO" id="GO:0030288">
    <property type="term" value="C:outer membrane-bounded periplasmic space"/>
    <property type="evidence" value="ECO:0007669"/>
    <property type="project" value="UniProtKB-ARBA"/>
</dbReference>
<evidence type="ECO:0000256" key="1">
    <source>
        <dbReference type="ARBA" id="ARBA00005695"/>
    </source>
</evidence>
<keyword evidence="2" id="KW-0813">Transport</keyword>
<proteinExistence type="inferred from homology"/>
<dbReference type="RefSeq" id="WP_105908222.1">
    <property type="nucleotide sequence ID" value="NZ_NXGJ01000001.1"/>
</dbReference>
<gene>
    <name evidence="6" type="ORF">CJ669_00385</name>
</gene>
<evidence type="ECO:0000259" key="5">
    <source>
        <dbReference type="Pfam" id="PF00496"/>
    </source>
</evidence>
<dbReference type="PIRSF" id="PIRSF002741">
    <property type="entry name" value="MppA"/>
    <property type="match status" value="1"/>
</dbReference>
<protein>
    <submittedName>
        <fullName evidence="6">Peptide ABC transporter substrate-binding protein</fullName>
    </submittedName>
</protein>
<evidence type="ECO:0000256" key="4">
    <source>
        <dbReference type="SAM" id="SignalP"/>
    </source>
</evidence>
<dbReference type="GO" id="GO:1904680">
    <property type="term" value="F:peptide transmembrane transporter activity"/>
    <property type="evidence" value="ECO:0007669"/>
    <property type="project" value="TreeGrafter"/>
</dbReference>
<evidence type="ECO:0000256" key="2">
    <source>
        <dbReference type="ARBA" id="ARBA00022448"/>
    </source>
</evidence>
<dbReference type="PANTHER" id="PTHR30290">
    <property type="entry name" value="PERIPLASMIC BINDING COMPONENT OF ABC TRANSPORTER"/>
    <property type="match status" value="1"/>
</dbReference>
<dbReference type="GO" id="GO:0015833">
    <property type="term" value="P:peptide transport"/>
    <property type="evidence" value="ECO:0007669"/>
    <property type="project" value="TreeGrafter"/>
</dbReference>
<feature type="chain" id="PRO_5015764965" evidence="4">
    <location>
        <begin position="20"/>
        <end position="503"/>
    </location>
</feature>
<dbReference type="Pfam" id="PF00496">
    <property type="entry name" value="SBP_bac_5"/>
    <property type="match status" value="1"/>
</dbReference>
<dbReference type="GO" id="GO:0043190">
    <property type="term" value="C:ATP-binding cassette (ABC) transporter complex"/>
    <property type="evidence" value="ECO:0007669"/>
    <property type="project" value="InterPro"/>
</dbReference>